<protein>
    <submittedName>
        <fullName evidence="6">ETS-family transcription factor</fullName>
    </submittedName>
</protein>
<feature type="compositionally biased region" description="Polar residues" evidence="4">
    <location>
        <begin position="224"/>
        <end position="241"/>
    </location>
</feature>
<evidence type="ECO:0000313" key="7">
    <source>
        <dbReference type="Proteomes" id="UP000762676"/>
    </source>
</evidence>
<accession>A0AAV4IMA3</accession>
<dbReference type="GO" id="GO:0043565">
    <property type="term" value="F:sequence-specific DNA binding"/>
    <property type="evidence" value="ECO:0007669"/>
    <property type="project" value="InterPro"/>
</dbReference>
<dbReference type="SUPFAM" id="SSF46785">
    <property type="entry name" value="Winged helix' DNA-binding domain"/>
    <property type="match status" value="1"/>
</dbReference>
<dbReference type="PANTHER" id="PTHR11849">
    <property type="entry name" value="ETS"/>
    <property type="match status" value="1"/>
</dbReference>
<dbReference type="Proteomes" id="UP000762676">
    <property type="component" value="Unassembled WGS sequence"/>
</dbReference>
<evidence type="ECO:0000256" key="3">
    <source>
        <dbReference type="RuleBase" id="RU004019"/>
    </source>
</evidence>
<evidence type="ECO:0000259" key="5">
    <source>
        <dbReference type="PROSITE" id="PS50061"/>
    </source>
</evidence>
<comment type="subcellular location">
    <subcellularLocation>
        <location evidence="3">Nucleus</location>
    </subcellularLocation>
</comment>
<dbReference type="InterPro" id="IPR036390">
    <property type="entry name" value="WH_DNA-bd_sf"/>
</dbReference>
<feature type="compositionally biased region" description="Low complexity" evidence="4">
    <location>
        <begin position="194"/>
        <end position="207"/>
    </location>
</feature>
<evidence type="ECO:0000256" key="1">
    <source>
        <dbReference type="ARBA" id="ARBA00005562"/>
    </source>
</evidence>
<dbReference type="PRINTS" id="PR00454">
    <property type="entry name" value="ETSDOMAIN"/>
</dbReference>
<comment type="caution">
    <text evidence="6">The sequence shown here is derived from an EMBL/GenBank/DDBJ whole genome shotgun (WGS) entry which is preliminary data.</text>
</comment>
<evidence type="ECO:0000256" key="4">
    <source>
        <dbReference type="SAM" id="MobiDB-lite"/>
    </source>
</evidence>
<dbReference type="PROSITE" id="PS50061">
    <property type="entry name" value="ETS_DOMAIN_3"/>
    <property type="match status" value="1"/>
</dbReference>
<dbReference type="AlphaFoldDB" id="A0AAV4IMA3"/>
<organism evidence="6 7">
    <name type="scientific">Elysia marginata</name>
    <dbReference type="NCBI Taxonomy" id="1093978"/>
    <lineage>
        <taxon>Eukaryota</taxon>
        <taxon>Metazoa</taxon>
        <taxon>Spiralia</taxon>
        <taxon>Lophotrochozoa</taxon>
        <taxon>Mollusca</taxon>
        <taxon>Gastropoda</taxon>
        <taxon>Heterobranchia</taxon>
        <taxon>Euthyneura</taxon>
        <taxon>Panpulmonata</taxon>
        <taxon>Sacoglossa</taxon>
        <taxon>Placobranchoidea</taxon>
        <taxon>Plakobranchidae</taxon>
        <taxon>Elysia</taxon>
    </lineage>
</organism>
<dbReference type="InterPro" id="IPR036388">
    <property type="entry name" value="WH-like_DNA-bd_sf"/>
</dbReference>
<dbReference type="SMART" id="SM00413">
    <property type="entry name" value="ETS"/>
    <property type="match status" value="1"/>
</dbReference>
<keyword evidence="7" id="KW-1185">Reference proteome</keyword>
<dbReference type="Pfam" id="PF00178">
    <property type="entry name" value="Ets"/>
    <property type="match status" value="1"/>
</dbReference>
<evidence type="ECO:0000256" key="2">
    <source>
        <dbReference type="ARBA" id="ARBA00023125"/>
    </source>
</evidence>
<feature type="region of interest" description="Disordered" evidence="4">
    <location>
        <begin position="49"/>
        <end position="107"/>
    </location>
</feature>
<name>A0AAV4IMA3_9GAST</name>
<evidence type="ECO:0000313" key="6">
    <source>
        <dbReference type="EMBL" id="GFS11509.1"/>
    </source>
</evidence>
<dbReference type="InterPro" id="IPR046328">
    <property type="entry name" value="ETS_fam"/>
</dbReference>
<dbReference type="Gene3D" id="1.10.10.10">
    <property type="entry name" value="Winged helix-like DNA-binding domain superfamily/Winged helix DNA-binding domain"/>
    <property type="match status" value="1"/>
</dbReference>
<keyword evidence="3" id="KW-0539">Nucleus</keyword>
<gene>
    <name evidence="6" type="ORF">ElyMa_006673600</name>
</gene>
<feature type="compositionally biased region" description="Low complexity" evidence="4">
    <location>
        <begin position="253"/>
        <end position="262"/>
    </location>
</feature>
<keyword evidence="2 3" id="KW-0238">DNA-binding</keyword>
<feature type="compositionally biased region" description="Polar residues" evidence="4">
    <location>
        <begin position="265"/>
        <end position="275"/>
    </location>
</feature>
<dbReference type="InterPro" id="IPR000418">
    <property type="entry name" value="Ets_dom"/>
</dbReference>
<feature type="domain" description="ETS" evidence="5">
    <location>
        <begin position="436"/>
        <end position="498"/>
    </location>
</feature>
<dbReference type="EMBL" id="BMAT01013378">
    <property type="protein sequence ID" value="GFS11509.1"/>
    <property type="molecule type" value="Genomic_DNA"/>
</dbReference>
<sequence length="531" mass="58637">MEVMKVVIEEPRRAPSHSTLHTFNYDNHWDIKNLNRDIYNGLFSDPRGSALNNSTHGPATGVGQPQSSVQISSNTSYPQWRPSERARHSSCKAAVPDSGSSFDTGRANKDLGDNADALIVYEYGGDGKVVGIQGLGDYPIDKDFSPWLSQTFTAPLSPIISPPCQSQFDQFNEPSSQALIPISCSAHAPPTPPLSHRSSLSSPSSCPGPSPTWFLPPQSPRLFGTSSRNATSFKRQHSNSCGEEFKPTVCPNRPSSLLPSRSSSEDTGANGITTGQTLTNSLQEIPSESPLSSSTSSYHFQKTMTTTLCRQNVAVTGPFSQEMQSHTFSSSWTVSSSNSSSSLFEQENKFHSSSTSLSPSSSSPVWHESIASKNLEETASASFMPTTVNADPMEDSMFTNSPDEDQLAMEYEAFVTADVKKKAPRRSRNGSSKTGNHLWEFVRDLLRDPKFNPKLLKWEDKENGVFRFVQSEQVARLWGEKKNNPMMTYEKLSRAMRFCRKTGFFNAVPRTGKFPKKLCFMFGEKAHGWKD</sequence>
<feature type="region of interest" description="Disordered" evidence="4">
    <location>
        <begin position="188"/>
        <end position="275"/>
    </location>
</feature>
<dbReference type="PANTHER" id="PTHR11849:SF190">
    <property type="entry name" value="ETS-DOMAIN PROTEIN"/>
    <property type="match status" value="1"/>
</dbReference>
<reference evidence="6 7" key="1">
    <citation type="journal article" date="2021" name="Elife">
        <title>Chloroplast acquisition without the gene transfer in kleptoplastic sea slugs, Plakobranchus ocellatus.</title>
        <authorList>
            <person name="Maeda T."/>
            <person name="Takahashi S."/>
            <person name="Yoshida T."/>
            <person name="Shimamura S."/>
            <person name="Takaki Y."/>
            <person name="Nagai Y."/>
            <person name="Toyoda A."/>
            <person name="Suzuki Y."/>
            <person name="Arimoto A."/>
            <person name="Ishii H."/>
            <person name="Satoh N."/>
            <person name="Nishiyama T."/>
            <person name="Hasebe M."/>
            <person name="Maruyama T."/>
            <person name="Minagawa J."/>
            <person name="Obokata J."/>
            <person name="Shigenobu S."/>
        </authorList>
    </citation>
    <scope>NUCLEOTIDE SEQUENCE [LARGE SCALE GENOMIC DNA]</scope>
</reference>
<proteinExistence type="inferred from homology"/>
<feature type="compositionally biased region" description="Polar residues" evidence="4">
    <location>
        <begin position="50"/>
        <end position="78"/>
    </location>
</feature>
<comment type="similarity">
    <text evidence="1 3">Belongs to the ETS family.</text>
</comment>
<dbReference type="GO" id="GO:0000981">
    <property type="term" value="F:DNA-binding transcription factor activity, RNA polymerase II-specific"/>
    <property type="evidence" value="ECO:0007669"/>
    <property type="project" value="TreeGrafter"/>
</dbReference>
<dbReference type="GO" id="GO:0030154">
    <property type="term" value="P:cell differentiation"/>
    <property type="evidence" value="ECO:0007669"/>
    <property type="project" value="TreeGrafter"/>
</dbReference>
<dbReference type="GO" id="GO:0005634">
    <property type="term" value="C:nucleus"/>
    <property type="evidence" value="ECO:0007669"/>
    <property type="project" value="UniProtKB-SubCell"/>
</dbReference>